<evidence type="ECO:0000259" key="18">
    <source>
        <dbReference type="PROSITE" id="PS50110"/>
    </source>
</evidence>
<dbReference type="SUPFAM" id="SSF158472">
    <property type="entry name" value="HAMP domain-like"/>
    <property type="match status" value="1"/>
</dbReference>
<keyword evidence="6 14" id="KW-0597">Phosphoprotein</keyword>
<dbReference type="InterPro" id="IPR003594">
    <property type="entry name" value="HATPase_dom"/>
</dbReference>
<feature type="domain" description="Histidine kinase" evidence="17">
    <location>
        <begin position="511"/>
        <end position="744"/>
    </location>
</feature>
<dbReference type="GO" id="GO:0005524">
    <property type="term" value="F:ATP binding"/>
    <property type="evidence" value="ECO:0007669"/>
    <property type="project" value="UniProtKB-KW"/>
</dbReference>
<dbReference type="SUPFAM" id="SSF52172">
    <property type="entry name" value="CheY-like"/>
    <property type="match status" value="1"/>
</dbReference>
<evidence type="ECO:0000256" key="2">
    <source>
        <dbReference type="ARBA" id="ARBA00004651"/>
    </source>
</evidence>
<protein>
    <recommendedName>
        <fullName evidence="13">Circadian input-output histidine kinase CikA</fullName>
        <ecNumber evidence="4">2.7.13.3</ecNumber>
    </recommendedName>
</protein>
<keyword evidence="21" id="KW-1185">Reference proteome</keyword>
<dbReference type="PROSITE" id="PS50885">
    <property type="entry name" value="HAMP"/>
    <property type="match status" value="1"/>
</dbReference>
<feature type="transmembrane region" description="Helical" evidence="16">
    <location>
        <begin position="12"/>
        <end position="31"/>
    </location>
</feature>
<dbReference type="Gene3D" id="3.30.450.40">
    <property type="match status" value="1"/>
</dbReference>
<evidence type="ECO:0000256" key="15">
    <source>
        <dbReference type="SAM" id="Coils"/>
    </source>
</evidence>
<dbReference type="GO" id="GO:0000155">
    <property type="term" value="F:phosphorelay sensor kinase activity"/>
    <property type="evidence" value="ECO:0007669"/>
    <property type="project" value="InterPro"/>
</dbReference>
<dbReference type="InterPro" id="IPR001789">
    <property type="entry name" value="Sig_transdc_resp-reg_receiver"/>
</dbReference>
<feature type="domain" description="HAMP" evidence="19">
    <location>
        <begin position="212"/>
        <end position="266"/>
    </location>
</feature>
<keyword evidence="7" id="KW-0808">Transferase</keyword>
<dbReference type="GO" id="GO:0005886">
    <property type="term" value="C:plasma membrane"/>
    <property type="evidence" value="ECO:0007669"/>
    <property type="project" value="UniProtKB-SubCell"/>
</dbReference>
<keyword evidence="15" id="KW-0175">Coiled coil</keyword>
<dbReference type="InterPro" id="IPR029016">
    <property type="entry name" value="GAF-like_dom_sf"/>
</dbReference>
<organism evidence="20 21">
    <name type="scientific">Paenibacillus athensensis</name>
    <dbReference type="NCBI Taxonomy" id="1967502"/>
    <lineage>
        <taxon>Bacteria</taxon>
        <taxon>Bacillati</taxon>
        <taxon>Bacillota</taxon>
        <taxon>Bacilli</taxon>
        <taxon>Bacillales</taxon>
        <taxon>Paenibacillaceae</taxon>
        <taxon>Paenibacillus</taxon>
    </lineage>
</organism>
<dbReference type="Pfam" id="PF00072">
    <property type="entry name" value="Response_reg"/>
    <property type="match status" value="1"/>
</dbReference>
<dbReference type="RefSeq" id="WP_134754131.1">
    <property type="nucleotide sequence ID" value="NZ_MYFO02000014.1"/>
</dbReference>
<reference evidence="20 21" key="1">
    <citation type="submission" date="2017-03" db="EMBL/GenBank/DDBJ databases">
        <title>Isolation of Levoglucosan Utilizing Bacteria.</title>
        <authorList>
            <person name="Arya A.S."/>
        </authorList>
    </citation>
    <scope>NUCLEOTIDE SEQUENCE [LARGE SCALE GENOMIC DNA]</scope>
    <source>
        <strain evidence="20 21">MEC069</strain>
    </source>
</reference>
<dbReference type="InterPro" id="IPR005467">
    <property type="entry name" value="His_kinase_dom"/>
</dbReference>
<evidence type="ECO:0000256" key="9">
    <source>
        <dbReference type="ARBA" id="ARBA00022777"/>
    </source>
</evidence>
<sequence>MFKFKSFNIRAKVFTGYLLVIVCLGLALLIISGRMTSLQAEVDFVSTHDIEVHDLLGQIQKNTLDMETGMRGFIISGDESYLEPYVEGSRQWIDDYNKLRQLIADNQAQSDSLELIKTSIENWSKNAGEYAIQLKRDKNEAGLAQYYSQNRGKNIMDQLRTQFDSFLRSEKLLTNQRIVKLDEANRNLKIVLFTIVAIVSAIALMTGMYLSNSIVRTVRQVVQTMQGISGADGQLGTRIEVNSNDEIKELAEATNSLLENLEHRRWVEQNITEVTTLYQGITDVSALGQAFASKLAPLLGAVYGVVYLRKQTGSEVRYVRIAGYAASGQDHAAASFLLGEGLVGQCAADKRMFLVTNLPDDHIRVTSGLGFSQPRSLLVAPITAEGKVEAVVEFASLEVFQSHHLTLLDQLQEKFGSAINSVLGRMEIERLLGESQMMTEELQTQSEELQAQSEELQMQQEQLRITNEFLEEQNHFSEQKARELKKAKDELEEFSAKLQMSSQYKSDFLANMSHELRTPLNSILILSQMLMENNAEMQMSEIEEYSRVVNAAGRDLLTLIDDILDLSKVEAGKIEIMVDDVNVTEIPQSMKAIFGPVADKKGLNFEVIMEPGVPDLISTDGQRLQQILKNLLSNAFKFTQDGSVTMRIAAAGADRVEELLTVGRDTPVLAISITDTGIGIPIDKQQIIFEAFRQVDGTTNRQYGGTGLGLSICREFTRLLNGAIVVRSEVGKGSTFTLYVPCIKQPEQEETGKSGLRPETAGTDVVAQWEHAVAHERAVEEQAAGKSVEEPKDSEVQSDAQIFEGKKILLVEDDARNVYALVSAFELKGVKVQVAQHGEHALELLKAQPNFDLVLMDIMMPIMDGYETMKIIRHGLLLRDLPIIALTAKAMKSEREKCMEAGASDYIMKPIQMDQLFSLMRVWLTKQVRH</sequence>
<dbReference type="Gene3D" id="6.10.340.10">
    <property type="match status" value="1"/>
</dbReference>
<dbReference type="PANTHER" id="PTHR45339:SF1">
    <property type="entry name" value="HYBRID SIGNAL TRANSDUCTION HISTIDINE KINASE J"/>
    <property type="match status" value="1"/>
</dbReference>
<evidence type="ECO:0000256" key="16">
    <source>
        <dbReference type="SAM" id="Phobius"/>
    </source>
</evidence>
<dbReference type="Proteomes" id="UP000298246">
    <property type="component" value="Unassembled WGS sequence"/>
</dbReference>
<dbReference type="CDD" id="cd00082">
    <property type="entry name" value="HisKA"/>
    <property type="match status" value="1"/>
</dbReference>
<dbReference type="SUPFAM" id="SSF55874">
    <property type="entry name" value="ATPase domain of HSP90 chaperone/DNA topoisomerase II/histidine kinase"/>
    <property type="match status" value="1"/>
</dbReference>
<evidence type="ECO:0000256" key="13">
    <source>
        <dbReference type="ARBA" id="ARBA00074306"/>
    </source>
</evidence>
<dbReference type="FunFam" id="3.30.565.10:FF:000010">
    <property type="entry name" value="Sensor histidine kinase RcsC"/>
    <property type="match status" value="1"/>
</dbReference>
<dbReference type="PROSITE" id="PS50109">
    <property type="entry name" value="HIS_KIN"/>
    <property type="match status" value="1"/>
</dbReference>
<evidence type="ECO:0000256" key="11">
    <source>
        <dbReference type="ARBA" id="ARBA00023012"/>
    </source>
</evidence>
<feature type="coiled-coil region" evidence="15">
    <location>
        <begin position="428"/>
        <end position="497"/>
    </location>
</feature>
<dbReference type="SUPFAM" id="SSF47384">
    <property type="entry name" value="Homodimeric domain of signal transducing histidine kinase"/>
    <property type="match status" value="1"/>
</dbReference>
<evidence type="ECO:0000256" key="14">
    <source>
        <dbReference type="PROSITE-ProRule" id="PRU00169"/>
    </source>
</evidence>
<evidence type="ECO:0000256" key="6">
    <source>
        <dbReference type="ARBA" id="ARBA00022553"/>
    </source>
</evidence>
<dbReference type="PANTHER" id="PTHR45339">
    <property type="entry name" value="HYBRID SIGNAL TRANSDUCTION HISTIDINE KINASE J"/>
    <property type="match status" value="1"/>
</dbReference>
<dbReference type="Pfam" id="PF13185">
    <property type="entry name" value="GAF_2"/>
    <property type="match status" value="1"/>
</dbReference>
<dbReference type="OrthoDB" id="9790669at2"/>
<keyword evidence="11" id="KW-0902">Two-component regulatory system</keyword>
<keyword evidence="12 16" id="KW-0472">Membrane</keyword>
<dbReference type="SMART" id="SM00448">
    <property type="entry name" value="REC"/>
    <property type="match status" value="1"/>
</dbReference>
<dbReference type="SMART" id="SM00388">
    <property type="entry name" value="HisKA"/>
    <property type="match status" value="1"/>
</dbReference>
<evidence type="ECO:0000256" key="7">
    <source>
        <dbReference type="ARBA" id="ARBA00022679"/>
    </source>
</evidence>
<dbReference type="SMART" id="SM00304">
    <property type="entry name" value="HAMP"/>
    <property type="match status" value="1"/>
</dbReference>
<evidence type="ECO:0000256" key="1">
    <source>
        <dbReference type="ARBA" id="ARBA00000085"/>
    </source>
</evidence>
<feature type="domain" description="Response regulatory" evidence="18">
    <location>
        <begin position="807"/>
        <end position="924"/>
    </location>
</feature>
<keyword evidence="10" id="KW-0067">ATP-binding</keyword>
<evidence type="ECO:0000256" key="5">
    <source>
        <dbReference type="ARBA" id="ARBA00022475"/>
    </source>
</evidence>
<comment type="similarity">
    <text evidence="3">In the N-terminal section; belongs to the phytochrome family.</text>
</comment>
<comment type="subcellular location">
    <subcellularLocation>
        <location evidence="2">Cell membrane</location>
        <topology evidence="2">Multi-pass membrane protein</topology>
    </subcellularLocation>
</comment>
<dbReference type="Gene3D" id="3.30.565.10">
    <property type="entry name" value="Histidine kinase-like ATPase, C-terminal domain"/>
    <property type="match status" value="1"/>
</dbReference>
<evidence type="ECO:0000256" key="4">
    <source>
        <dbReference type="ARBA" id="ARBA00012438"/>
    </source>
</evidence>
<dbReference type="SUPFAM" id="SSF55781">
    <property type="entry name" value="GAF domain-like"/>
    <property type="match status" value="1"/>
</dbReference>
<evidence type="ECO:0000313" key="21">
    <source>
        <dbReference type="Proteomes" id="UP000298246"/>
    </source>
</evidence>
<name>A0A4Y8PYI2_9BACL</name>
<dbReference type="Pfam" id="PF00512">
    <property type="entry name" value="HisKA"/>
    <property type="match status" value="1"/>
</dbReference>
<dbReference type="InterPro" id="IPR007891">
    <property type="entry name" value="CHASE3"/>
</dbReference>
<dbReference type="InterPro" id="IPR036097">
    <property type="entry name" value="HisK_dim/P_sf"/>
</dbReference>
<keyword evidence="8" id="KW-0547">Nucleotide-binding</keyword>
<dbReference type="InterPro" id="IPR003661">
    <property type="entry name" value="HisK_dim/P_dom"/>
</dbReference>
<dbReference type="EMBL" id="MYFO01000019">
    <property type="protein sequence ID" value="TFE86346.1"/>
    <property type="molecule type" value="Genomic_DNA"/>
</dbReference>
<evidence type="ECO:0000313" key="20">
    <source>
        <dbReference type="EMBL" id="TFE86346.1"/>
    </source>
</evidence>
<feature type="modified residue" description="4-aspartylphosphate" evidence="14">
    <location>
        <position position="857"/>
    </location>
</feature>
<evidence type="ECO:0000256" key="3">
    <source>
        <dbReference type="ARBA" id="ARBA00006402"/>
    </source>
</evidence>
<keyword evidence="5" id="KW-1003">Cell membrane</keyword>
<feature type="transmembrane region" description="Helical" evidence="16">
    <location>
        <begin position="190"/>
        <end position="210"/>
    </location>
</feature>
<dbReference type="CDD" id="cd06225">
    <property type="entry name" value="HAMP"/>
    <property type="match status" value="1"/>
</dbReference>
<dbReference type="CDD" id="cd19410">
    <property type="entry name" value="HK9-like_sensor"/>
    <property type="match status" value="1"/>
</dbReference>
<evidence type="ECO:0000259" key="19">
    <source>
        <dbReference type="PROSITE" id="PS50885"/>
    </source>
</evidence>
<gene>
    <name evidence="20" type="ORF">B5M42_14740</name>
</gene>
<keyword evidence="16" id="KW-0812">Transmembrane</keyword>
<dbReference type="Pfam" id="PF05227">
    <property type="entry name" value="CHASE3"/>
    <property type="match status" value="1"/>
</dbReference>
<dbReference type="EC" id="2.7.13.3" evidence="4"/>
<evidence type="ECO:0000256" key="12">
    <source>
        <dbReference type="ARBA" id="ARBA00023136"/>
    </source>
</evidence>
<comment type="catalytic activity">
    <reaction evidence="1">
        <text>ATP + protein L-histidine = ADP + protein N-phospho-L-histidine.</text>
        <dbReference type="EC" id="2.7.13.3"/>
    </reaction>
</comment>
<dbReference type="CDD" id="cd16922">
    <property type="entry name" value="HATPase_EvgS-ArcB-TorS-like"/>
    <property type="match status" value="1"/>
</dbReference>
<accession>A0A4Y8PYI2</accession>
<dbReference type="PRINTS" id="PR00344">
    <property type="entry name" value="BCTRLSENSOR"/>
</dbReference>
<dbReference type="InterPro" id="IPR003660">
    <property type="entry name" value="HAMP_dom"/>
</dbReference>
<dbReference type="InterPro" id="IPR004358">
    <property type="entry name" value="Sig_transdc_His_kin-like_C"/>
</dbReference>
<comment type="caution">
    <text evidence="20">The sequence shown here is derived from an EMBL/GenBank/DDBJ whole genome shotgun (WGS) entry which is preliminary data.</text>
</comment>
<dbReference type="CDD" id="cd17546">
    <property type="entry name" value="REC_hyHK_CKI1_RcsC-like"/>
    <property type="match status" value="1"/>
</dbReference>
<dbReference type="InterPro" id="IPR036890">
    <property type="entry name" value="HATPase_C_sf"/>
</dbReference>
<keyword evidence="9 20" id="KW-0418">Kinase</keyword>
<dbReference type="PROSITE" id="PS50110">
    <property type="entry name" value="RESPONSE_REGULATORY"/>
    <property type="match status" value="1"/>
</dbReference>
<dbReference type="Pfam" id="PF02518">
    <property type="entry name" value="HATPase_c"/>
    <property type="match status" value="1"/>
</dbReference>
<dbReference type="InterPro" id="IPR011006">
    <property type="entry name" value="CheY-like_superfamily"/>
</dbReference>
<dbReference type="SMART" id="SM00387">
    <property type="entry name" value="HATPase_c"/>
    <property type="match status" value="1"/>
</dbReference>
<evidence type="ECO:0000259" key="17">
    <source>
        <dbReference type="PROSITE" id="PS50109"/>
    </source>
</evidence>
<dbReference type="Gene3D" id="1.10.287.130">
    <property type="match status" value="1"/>
</dbReference>
<dbReference type="InterPro" id="IPR003018">
    <property type="entry name" value="GAF"/>
</dbReference>
<dbReference type="AlphaFoldDB" id="A0A4Y8PYI2"/>
<keyword evidence="16" id="KW-1133">Transmembrane helix</keyword>
<dbReference type="Pfam" id="PF00672">
    <property type="entry name" value="HAMP"/>
    <property type="match status" value="1"/>
</dbReference>
<dbReference type="Gene3D" id="3.40.50.2300">
    <property type="match status" value="1"/>
</dbReference>
<evidence type="ECO:0000256" key="10">
    <source>
        <dbReference type="ARBA" id="ARBA00022840"/>
    </source>
</evidence>
<proteinExistence type="inferred from homology"/>
<evidence type="ECO:0000256" key="8">
    <source>
        <dbReference type="ARBA" id="ARBA00022741"/>
    </source>
</evidence>